<dbReference type="GO" id="GO:0052906">
    <property type="term" value="F:tRNA (guanine(37)-N1)-methyltransferase activity"/>
    <property type="evidence" value="ECO:0007669"/>
    <property type="project" value="UniProtKB-EC"/>
</dbReference>
<proteinExistence type="inferred from homology"/>
<sequence>MRFDIVTLFPDCFHSVLSSGLLGKALAKQIAQVHLVNPRDFTTDKHRKVDDEPYGGGVGMLMKPEPIFAAVESLPILPRREVILMSPQGQTINQPLLRELVTNYDQLIVICGHYEGVDDRVLNLVTREVSLGDFILTGGEIPSMALINGVVRLLPGTVGKVESLKAESFEEGLLDFPQYTRPADFRGWKVPDVLLSGNHAEIAKWRFQQQIQRTASRRPDLLSKWQKEREQGDGEMGRRGDGETRGRGENEE</sequence>
<organism evidence="19 20">
    <name type="scientific">Anabaena lutea FACHB-196</name>
    <dbReference type="NCBI Taxonomy" id="2692881"/>
    <lineage>
        <taxon>Bacteria</taxon>
        <taxon>Bacillati</taxon>
        <taxon>Cyanobacteriota</taxon>
        <taxon>Cyanophyceae</taxon>
        <taxon>Nostocales</taxon>
        <taxon>Nostocaceae</taxon>
        <taxon>Anabaena</taxon>
    </lineage>
</organism>
<evidence type="ECO:0000256" key="3">
    <source>
        <dbReference type="ARBA" id="ARBA00007630"/>
    </source>
</evidence>
<dbReference type="EC" id="2.1.1.228" evidence="5 15"/>
<evidence type="ECO:0000256" key="1">
    <source>
        <dbReference type="ARBA" id="ARBA00002634"/>
    </source>
</evidence>
<dbReference type="CDD" id="cd18080">
    <property type="entry name" value="TrmD-like"/>
    <property type="match status" value="1"/>
</dbReference>
<feature type="compositionally biased region" description="Basic and acidic residues" evidence="17">
    <location>
        <begin position="217"/>
        <end position="252"/>
    </location>
</feature>
<evidence type="ECO:0000256" key="17">
    <source>
        <dbReference type="SAM" id="MobiDB-lite"/>
    </source>
</evidence>
<feature type="domain" description="tRNA methyltransferase TRMD/TRM10-type" evidence="18">
    <location>
        <begin position="1"/>
        <end position="223"/>
    </location>
</feature>
<evidence type="ECO:0000256" key="16">
    <source>
        <dbReference type="RuleBase" id="RU003464"/>
    </source>
</evidence>
<evidence type="ECO:0000256" key="14">
    <source>
        <dbReference type="ARBA" id="ARBA00047783"/>
    </source>
</evidence>
<dbReference type="NCBIfam" id="NF000648">
    <property type="entry name" value="PRK00026.1"/>
    <property type="match status" value="1"/>
</dbReference>
<reference evidence="19 20" key="1">
    <citation type="journal article" date="2020" name="ISME J.">
        <title>Comparative genomics reveals insights into cyanobacterial evolution and habitat adaptation.</title>
        <authorList>
            <person name="Chen M.Y."/>
            <person name="Teng W.K."/>
            <person name="Zhao L."/>
            <person name="Hu C.X."/>
            <person name="Zhou Y.K."/>
            <person name="Han B.P."/>
            <person name="Song L.R."/>
            <person name="Shu W.S."/>
        </authorList>
    </citation>
    <scope>NUCLEOTIDE SEQUENCE [LARGE SCALE GENOMIC DNA]</scope>
    <source>
        <strain evidence="19 20">FACHB-196</strain>
    </source>
</reference>
<keyword evidence="10 15" id="KW-0949">S-adenosyl-L-methionine</keyword>
<dbReference type="InterPro" id="IPR016009">
    <property type="entry name" value="tRNA_MeTrfase_TRMD/TRM10"/>
</dbReference>
<dbReference type="RefSeq" id="WP_190713081.1">
    <property type="nucleotide sequence ID" value="NZ_JACJST010000005.1"/>
</dbReference>
<dbReference type="InterPro" id="IPR002649">
    <property type="entry name" value="tRNA_m1G_MeTrfase_TrmD"/>
</dbReference>
<name>A0ABR8FDN5_9NOST</name>
<gene>
    <name evidence="15 19" type="primary">trmD</name>
    <name evidence="19" type="ORF">H6G59_07810</name>
</gene>
<comment type="catalytic activity">
    <reaction evidence="14 15 16">
        <text>guanosine(37) in tRNA + S-adenosyl-L-methionine = N(1)-methylguanosine(37) in tRNA + S-adenosyl-L-homocysteine + H(+)</text>
        <dbReference type="Rhea" id="RHEA:36899"/>
        <dbReference type="Rhea" id="RHEA-COMP:10145"/>
        <dbReference type="Rhea" id="RHEA-COMP:10147"/>
        <dbReference type="ChEBI" id="CHEBI:15378"/>
        <dbReference type="ChEBI" id="CHEBI:57856"/>
        <dbReference type="ChEBI" id="CHEBI:59789"/>
        <dbReference type="ChEBI" id="CHEBI:73542"/>
        <dbReference type="ChEBI" id="CHEBI:74269"/>
        <dbReference type="EC" id="2.1.1.228"/>
    </reaction>
</comment>
<accession>A0ABR8FDN5</accession>
<evidence type="ECO:0000259" key="18">
    <source>
        <dbReference type="Pfam" id="PF01746"/>
    </source>
</evidence>
<comment type="function">
    <text evidence="1 15 16">Specifically methylates guanosine-37 in various tRNAs.</text>
</comment>
<dbReference type="PANTHER" id="PTHR46417">
    <property type="entry name" value="TRNA (GUANINE-N(1)-)-METHYLTRANSFERASE"/>
    <property type="match status" value="1"/>
</dbReference>
<evidence type="ECO:0000256" key="15">
    <source>
        <dbReference type="HAMAP-Rule" id="MF_00605"/>
    </source>
</evidence>
<dbReference type="InterPro" id="IPR029026">
    <property type="entry name" value="tRNA_m1G_MTases_N"/>
</dbReference>
<evidence type="ECO:0000313" key="20">
    <source>
        <dbReference type="Proteomes" id="UP000640531"/>
    </source>
</evidence>
<evidence type="ECO:0000313" key="19">
    <source>
        <dbReference type="EMBL" id="MBD2567816.1"/>
    </source>
</evidence>
<dbReference type="GO" id="GO:0032259">
    <property type="term" value="P:methylation"/>
    <property type="evidence" value="ECO:0007669"/>
    <property type="project" value="UniProtKB-KW"/>
</dbReference>
<evidence type="ECO:0000256" key="11">
    <source>
        <dbReference type="ARBA" id="ARBA00022694"/>
    </source>
</evidence>
<comment type="subcellular location">
    <subcellularLocation>
        <location evidence="2 15 16">Cytoplasm</location>
    </subcellularLocation>
</comment>
<evidence type="ECO:0000256" key="7">
    <source>
        <dbReference type="ARBA" id="ARBA00022490"/>
    </source>
</evidence>
<dbReference type="SUPFAM" id="SSF75217">
    <property type="entry name" value="alpha/beta knot"/>
    <property type="match status" value="1"/>
</dbReference>
<dbReference type="NCBIfam" id="TIGR00088">
    <property type="entry name" value="trmD"/>
    <property type="match status" value="1"/>
</dbReference>
<evidence type="ECO:0000256" key="8">
    <source>
        <dbReference type="ARBA" id="ARBA00022603"/>
    </source>
</evidence>
<dbReference type="HAMAP" id="MF_00605">
    <property type="entry name" value="TrmD"/>
    <property type="match status" value="1"/>
</dbReference>
<dbReference type="PANTHER" id="PTHR46417:SF1">
    <property type="entry name" value="TRNA (GUANINE-N(1)-)-METHYLTRANSFERASE"/>
    <property type="match status" value="1"/>
</dbReference>
<protein>
    <recommendedName>
        <fullName evidence="6 15">tRNA (guanine-N(1)-)-methyltransferase</fullName>
        <ecNumber evidence="5 15">2.1.1.228</ecNumber>
    </recommendedName>
    <alternativeName>
        <fullName evidence="12 15">M1G-methyltransferase</fullName>
    </alternativeName>
    <alternativeName>
        <fullName evidence="13 15">tRNA [GM37] methyltransferase</fullName>
    </alternativeName>
</protein>
<dbReference type="Gene3D" id="3.40.1280.10">
    <property type="match status" value="1"/>
</dbReference>
<feature type="region of interest" description="Disordered" evidence="17">
    <location>
        <begin position="216"/>
        <end position="252"/>
    </location>
</feature>
<feature type="binding site" evidence="15">
    <location>
        <begin position="131"/>
        <end position="136"/>
    </location>
    <ligand>
        <name>S-adenosyl-L-methionine</name>
        <dbReference type="ChEBI" id="CHEBI:59789"/>
    </ligand>
</feature>
<dbReference type="Pfam" id="PF01746">
    <property type="entry name" value="tRNA_m1G_MT"/>
    <property type="match status" value="1"/>
</dbReference>
<dbReference type="InterPro" id="IPR023148">
    <property type="entry name" value="tRNA_m1G_MeTrfase_C_sf"/>
</dbReference>
<keyword evidence="8 15" id="KW-0489">Methyltransferase</keyword>
<evidence type="ECO:0000256" key="12">
    <source>
        <dbReference type="ARBA" id="ARBA00029736"/>
    </source>
</evidence>
<dbReference type="Gene3D" id="1.10.1270.20">
    <property type="entry name" value="tRNA(m1g37)methyltransferase, domain 2"/>
    <property type="match status" value="1"/>
</dbReference>
<dbReference type="EMBL" id="JACJST010000005">
    <property type="protein sequence ID" value="MBD2567816.1"/>
    <property type="molecule type" value="Genomic_DNA"/>
</dbReference>
<keyword evidence="11 15" id="KW-0819">tRNA processing</keyword>
<keyword evidence="7 15" id="KW-0963">Cytoplasm</keyword>
<evidence type="ECO:0000256" key="2">
    <source>
        <dbReference type="ARBA" id="ARBA00004496"/>
    </source>
</evidence>
<dbReference type="InterPro" id="IPR029028">
    <property type="entry name" value="Alpha/beta_knot_MTases"/>
</dbReference>
<evidence type="ECO:0000256" key="9">
    <source>
        <dbReference type="ARBA" id="ARBA00022679"/>
    </source>
</evidence>
<evidence type="ECO:0000256" key="10">
    <source>
        <dbReference type="ARBA" id="ARBA00022691"/>
    </source>
</evidence>
<evidence type="ECO:0000256" key="6">
    <source>
        <dbReference type="ARBA" id="ARBA00014679"/>
    </source>
</evidence>
<feature type="binding site" evidence="15">
    <location>
        <position position="112"/>
    </location>
    <ligand>
        <name>S-adenosyl-L-methionine</name>
        <dbReference type="ChEBI" id="CHEBI:59789"/>
    </ligand>
</feature>
<comment type="caution">
    <text evidence="19">The sequence shown here is derived from an EMBL/GenBank/DDBJ whole genome shotgun (WGS) entry which is preliminary data.</text>
</comment>
<evidence type="ECO:0000256" key="13">
    <source>
        <dbReference type="ARBA" id="ARBA00033392"/>
    </source>
</evidence>
<dbReference type="PIRSF" id="PIRSF000386">
    <property type="entry name" value="tRNA_mtase"/>
    <property type="match status" value="1"/>
</dbReference>
<evidence type="ECO:0000256" key="4">
    <source>
        <dbReference type="ARBA" id="ARBA00011738"/>
    </source>
</evidence>
<comment type="subunit">
    <text evidence="4 15 16">Homodimer.</text>
</comment>
<comment type="similarity">
    <text evidence="3 15 16">Belongs to the RNA methyltransferase TrmD family.</text>
</comment>
<keyword evidence="9 15" id="KW-0808">Transferase</keyword>
<dbReference type="Proteomes" id="UP000640531">
    <property type="component" value="Unassembled WGS sequence"/>
</dbReference>
<evidence type="ECO:0000256" key="5">
    <source>
        <dbReference type="ARBA" id="ARBA00012807"/>
    </source>
</evidence>
<keyword evidence="20" id="KW-1185">Reference proteome</keyword>